<name>A0ABU0BVK1_9HYPH</name>
<proteinExistence type="predicted"/>
<sequence length="78" mass="8778">MKRIHPTTGEVFVPHRYGDGTFQLADPRLGRVKHHASNAIRVTSETEAANYVRCGFSLRMRGRDTNKINLIAAENITL</sequence>
<dbReference type="EMBL" id="JAUSVF010000001">
    <property type="protein sequence ID" value="MDQ0320872.1"/>
    <property type="molecule type" value="Genomic_DNA"/>
</dbReference>
<dbReference type="RefSeq" id="WP_307230999.1">
    <property type="nucleotide sequence ID" value="NZ_JAUSVF010000001.1"/>
</dbReference>
<organism evidence="1 2">
    <name type="scientific">Pararhizobium capsulatum DSM 1112</name>
    <dbReference type="NCBI Taxonomy" id="1121113"/>
    <lineage>
        <taxon>Bacteria</taxon>
        <taxon>Pseudomonadati</taxon>
        <taxon>Pseudomonadota</taxon>
        <taxon>Alphaproteobacteria</taxon>
        <taxon>Hyphomicrobiales</taxon>
        <taxon>Rhizobiaceae</taxon>
        <taxon>Rhizobium/Agrobacterium group</taxon>
        <taxon>Pararhizobium</taxon>
    </lineage>
</organism>
<protein>
    <submittedName>
        <fullName evidence="1">Uncharacterized protein</fullName>
    </submittedName>
</protein>
<evidence type="ECO:0000313" key="1">
    <source>
        <dbReference type="EMBL" id="MDQ0320872.1"/>
    </source>
</evidence>
<keyword evidence="2" id="KW-1185">Reference proteome</keyword>
<dbReference type="Proteomes" id="UP001230207">
    <property type="component" value="Unassembled WGS sequence"/>
</dbReference>
<gene>
    <name evidence="1" type="ORF">QO002_003010</name>
</gene>
<accession>A0ABU0BVK1</accession>
<comment type="caution">
    <text evidence="1">The sequence shown here is derived from an EMBL/GenBank/DDBJ whole genome shotgun (WGS) entry which is preliminary data.</text>
</comment>
<evidence type="ECO:0000313" key="2">
    <source>
        <dbReference type="Proteomes" id="UP001230207"/>
    </source>
</evidence>
<reference evidence="1 2" key="1">
    <citation type="submission" date="2023-07" db="EMBL/GenBank/DDBJ databases">
        <title>Genomic Encyclopedia of Type Strains, Phase IV (KMG-IV): sequencing the most valuable type-strain genomes for metagenomic binning, comparative biology and taxonomic classification.</title>
        <authorList>
            <person name="Goeker M."/>
        </authorList>
    </citation>
    <scope>NUCLEOTIDE SEQUENCE [LARGE SCALE GENOMIC DNA]</scope>
    <source>
        <strain evidence="1 2">DSM 1112</strain>
    </source>
</reference>